<proteinExistence type="predicted"/>
<evidence type="ECO:0000313" key="2">
    <source>
        <dbReference type="EMBL" id="KAI1692411.1"/>
    </source>
</evidence>
<dbReference type="Pfam" id="PF13344">
    <property type="entry name" value="Hydrolase_6"/>
    <property type="match status" value="1"/>
</dbReference>
<feature type="signal peptide" evidence="1">
    <location>
        <begin position="1"/>
        <end position="28"/>
    </location>
</feature>
<dbReference type="InterPro" id="IPR006357">
    <property type="entry name" value="HAD-SF_hydro_IIA"/>
</dbReference>
<dbReference type="Gene3D" id="3.40.50.1000">
    <property type="entry name" value="HAD superfamily/HAD-like"/>
    <property type="match status" value="2"/>
</dbReference>
<gene>
    <name evidence="2" type="ORF">DdX_21275</name>
</gene>
<protein>
    <submittedName>
        <fullName evidence="2">Haloacid dehalogenase-like hydrolase domain-containing protein</fullName>
    </submittedName>
</protein>
<evidence type="ECO:0000313" key="3">
    <source>
        <dbReference type="Proteomes" id="UP001201812"/>
    </source>
</evidence>
<dbReference type="InterPro" id="IPR036412">
    <property type="entry name" value="HAD-like_sf"/>
</dbReference>
<name>A0AAD4MJW8_9BILA</name>
<dbReference type="AlphaFoldDB" id="A0AAD4MJW8"/>
<dbReference type="SUPFAM" id="SSF56784">
    <property type="entry name" value="HAD-like"/>
    <property type="match status" value="1"/>
</dbReference>
<reference evidence="2" key="1">
    <citation type="submission" date="2022-01" db="EMBL/GenBank/DDBJ databases">
        <title>Genome Sequence Resource for Two Populations of Ditylenchus destructor, the Migratory Endoparasitic Phytonematode.</title>
        <authorList>
            <person name="Zhang H."/>
            <person name="Lin R."/>
            <person name="Xie B."/>
        </authorList>
    </citation>
    <scope>NUCLEOTIDE SEQUENCE</scope>
    <source>
        <strain evidence="2">BazhouSP</strain>
    </source>
</reference>
<dbReference type="GO" id="GO:0016791">
    <property type="term" value="F:phosphatase activity"/>
    <property type="evidence" value="ECO:0007669"/>
    <property type="project" value="TreeGrafter"/>
</dbReference>
<dbReference type="InterPro" id="IPR023214">
    <property type="entry name" value="HAD_sf"/>
</dbReference>
<dbReference type="PANTHER" id="PTHR19288">
    <property type="entry name" value="4-NITROPHENYLPHOSPHATASE-RELATED"/>
    <property type="match status" value="1"/>
</dbReference>
<dbReference type="EMBL" id="JAKKPZ010000772">
    <property type="protein sequence ID" value="KAI1692411.1"/>
    <property type="molecule type" value="Genomic_DNA"/>
</dbReference>
<keyword evidence="2" id="KW-0378">Hydrolase</keyword>
<feature type="chain" id="PRO_5042191091" evidence="1">
    <location>
        <begin position="29"/>
        <end position="494"/>
    </location>
</feature>
<accession>A0AAD4MJW8</accession>
<dbReference type="GO" id="GO:0005737">
    <property type="term" value="C:cytoplasm"/>
    <property type="evidence" value="ECO:0007669"/>
    <property type="project" value="TreeGrafter"/>
</dbReference>
<keyword evidence="1" id="KW-0732">Signal</keyword>
<dbReference type="Proteomes" id="UP001201812">
    <property type="component" value="Unassembled WGS sequence"/>
</dbReference>
<sequence length="494" mass="53606">MMTFTTRNIANVLALCFSILLTFKAVQSKTTIELAPGTGFDKLSKSFNVFMFDADGVLWSGTSAIPGSADFVNLLLYNKKKVYVISNGLRPIDAIHKKLNDWGFTVPEAEIKVITPGTILPEMLLKVNGVNGKTVFLSGSDTVQKELEAKGLKVIGGGPYSKTYHTEVKAACGRHLVVSMDADFDMVMARDALSCLSSLPEMKVLVLKKADVPKIGNNVHLGVESILAFFQATMPEERRLQPGGFEEPKTLAELLTKLKAQDTNALKQKGIHMVSTEKKPLGDFYTTPTLNPTPENIAAMVFSIDFEFSMKKARDMVTYLSKNENIAVMATGGDHQMPPISASKIGASNAIKKPVYPDVGGIVAFIRAALPNHNKMKNLPVLGKPGQAVLEHLVAQDANSIENYKTLFIGDNLLTDIEFGNSFKGNTKKPGTKPTRGSEITQPITTLLVGTGNHKMADVKSETNDLRVPVYFAASLESLLSAKNKQDLAAKKGK</sequence>
<keyword evidence="3" id="KW-1185">Reference proteome</keyword>
<comment type="caution">
    <text evidence="2">The sequence shown here is derived from an EMBL/GenBank/DDBJ whole genome shotgun (WGS) entry which is preliminary data.</text>
</comment>
<organism evidence="2 3">
    <name type="scientific">Ditylenchus destructor</name>
    <dbReference type="NCBI Taxonomy" id="166010"/>
    <lineage>
        <taxon>Eukaryota</taxon>
        <taxon>Metazoa</taxon>
        <taxon>Ecdysozoa</taxon>
        <taxon>Nematoda</taxon>
        <taxon>Chromadorea</taxon>
        <taxon>Rhabditida</taxon>
        <taxon>Tylenchina</taxon>
        <taxon>Tylenchomorpha</taxon>
        <taxon>Sphaerularioidea</taxon>
        <taxon>Anguinidae</taxon>
        <taxon>Anguininae</taxon>
        <taxon>Ditylenchus</taxon>
    </lineage>
</organism>
<evidence type="ECO:0000256" key="1">
    <source>
        <dbReference type="SAM" id="SignalP"/>
    </source>
</evidence>